<evidence type="ECO:0000256" key="6">
    <source>
        <dbReference type="ARBA" id="ARBA00023136"/>
    </source>
</evidence>
<feature type="transmembrane region" description="Helical" evidence="7">
    <location>
        <begin position="425"/>
        <end position="446"/>
    </location>
</feature>
<dbReference type="InterPro" id="IPR002528">
    <property type="entry name" value="MATE_fam"/>
</dbReference>
<dbReference type="AlphaFoldDB" id="A0A1G5VPR9"/>
<dbReference type="PANTHER" id="PTHR43549:SF2">
    <property type="entry name" value="MULTIDRUG RESISTANCE PROTEIN NORM-RELATED"/>
    <property type="match status" value="1"/>
</dbReference>
<evidence type="ECO:0000256" key="2">
    <source>
        <dbReference type="ARBA" id="ARBA00022448"/>
    </source>
</evidence>
<dbReference type="GO" id="GO:0005886">
    <property type="term" value="C:plasma membrane"/>
    <property type="evidence" value="ECO:0007669"/>
    <property type="project" value="UniProtKB-SubCell"/>
</dbReference>
<dbReference type="OrthoDB" id="214119at2157"/>
<evidence type="ECO:0000256" key="5">
    <source>
        <dbReference type="ARBA" id="ARBA00022989"/>
    </source>
</evidence>
<dbReference type="PIRSF" id="PIRSF006603">
    <property type="entry name" value="DinF"/>
    <property type="match status" value="1"/>
</dbReference>
<protein>
    <submittedName>
        <fullName evidence="8">Putative efflux protein, MATE family</fullName>
    </submittedName>
</protein>
<dbReference type="InterPro" id="IPR048279">
    <property type="entry name" value="MdtK-like"/>
</dbReference>
<keyword evidence="4 7" id="KW-0812">Transmembrane</keyword>
<evidence type="ECO:0000256" key="1">
    <source>
        <dbReference type="ARBA" id="ARBA00004651"/>
    </source>
</evidence>
<keyword evidence="5 7" id="KW-1133">Transmembrane helix</keyword>
<feature type="transmembrane region" description="Helical" evidence="7">
    <location>
        <begin position="99"/>
        <end position="121"/>
    </location>
</feature>
<accession>A0A1G5VPR9</accession>
<dbReference type="EMBL" id="FMXB01000005">
    <property type="protein sequence ID" value="SDA47849.1"/>
    <property type="molecule type" value="Genomic_DNA"/>
</dbReference>
<keyword evidence="9" id="KW-1185">Reference proteome</keyword>
<evidence type="ECO:0000256" key="3">
    <source>
        <dbReference type="ARBA" id="ARBA00022475"/>
    </source>
</evidence>
<dbReference type="Proteomes" id="UP000323439">
    <property type="component" value="Unassembled WGS sequence"/>
</dbReference>
<proteinExistence type="predicted"/>
<feature type="transmembrane region" description="Helical" evidence="7">
    <location>
        <begin position="260"/>
        <end position="281"/>
    </location>
</feature>
<dbReference type="RefSeq" id="WP_149731382.1">
    <property type="nucleotide sequence ID" value="NZ_FMXB01000005.1"/>
</dbReference>
<feature type="transmembrane region" description="Helical" evidence="7">
    <location>
        <begin position="30"/>
        <end position="58"/>
    </location>
</feature>
<dbReference type="CDD" id="cd13147">
    <property type="entry name" value="MATE_MJ0709_like"/>
    <property type="match status" value="1"/>
</dbReference>
<dbReference type="Pfam" id="PF01554">
    <property type="entry name" value="MatE"/>
    <property type="match status" value="2"/>
</dbReference>
<sequence length="455" mass="49186">MENNAQTNENIDLIRGEPEKAIKKLSVPTMLAMLFVAGYYLVDGIWVVGLGQAAIAGIGFLNPFYMILLGISLGLSTGVASSISRFIGAKDHNGANMSAMHSILILIIVSIILTLLLFFLQKPLLILLGASGASLNEGLKYGTPLFLGLTVLVFTIGLTGILRGEGDMKRPMYGIGFAVILNTILDPIFIYTLNLGSAGASIATVFSCFIALIVMIYWIFIKKDTYVDVNFKNFKFDSEISFDILKVAIPSSMEMIIQNIALSMYLIFISMIGGDYGVAVFSSAQRLYTFATLPINAIGATVTTVSGSAFGAKNEDYLSRSHIYGSKMSMILATLFLIIFILFANPLASILAFTPETSNLIGGIAGFLQIGTLCLPFISIGLASSYFYQGIGKGTTSLAWTIIREIICTNVFIYVFGILLGWGLIGVWAGLTVGKSIASVLNFLFVRHLIKSLKW</sequence>
<feature type="transmembrane region" description="Helical" evidence="7">
    <location>
        <begin position="360"/>
        <end position="386"/>
    </location>
</feature>
<feature type="transmembrane region" description="Helical" evidence="7">
    <location>
        <begin position="64"/>
        <end position="87"/>
    </location>
</feature>
<feature type="transmembrane region" description="Helical" evidence="7">
    <location>
        <begin position="331"/>
        <end position="354"/>
    </location>
</feature>
<name>A0A1G5VPR9_9EURY</name>
<dbReference type="GO" id="GO:0015297">
    <property type="term" value="F:antiporter activity"/>
    <property type="evidence" value="ECO:0007669"/>
    <property type="project" value="InterPro"/>
</dbReference>
<dbReference type="PANTHER" id="PTHR43549">
    <property type="entry name" value="MULTIDRUG RESISTANCE PROTEIN YPNP-RELATED"/>
    <property type="match status" value="1"/>
</dbReference>
<feature type="transmembrane region" description="Helical" evidence="7">
    <location>
        <begin position="287"/>
        <end position="310"/>
    </location>
</feature>
<evidence type="ECO:0000256" key="7">
    <source>
        <dbReference type="SAM" id="Phobius"/>
    </source>
</evidence>
<feature type="transmembrane region" description="Helical" evidence="7">
    <location>
        <begin position="174"/>
        <end position="193"/>
    </location>
</feature>
<keyword evidence="2" id="KW-0813">Transport</keyword>
<feature type="transmembrane region" description="Helical" evidence="7">
    <location>
        <begin position="199"/>
        <end position="220"/>
    </location>
</feature>
<dbReference type="GO" id="GO:0042910">
    <property type="term" value="F:xenobiotic transmembrane transporter activity"/>
    <property type="evidence" value="ECO:0007669"/>
    <property type="project" value="InterPro"/>
</dbReference>
<feature type="transmembrane region" description="Helical" evidence="7">
    <location>
        <begin position="141"/>
        <end position="162"/>
    </location>
</feature>
<dbReference type="InterPro" id="IPR052031">
    <property type="entry name" value="Membrane_Transporter-Flippase"/>
</dbReference>
<reference evidence="8 9" key="1">
    <citation type="submission" date="2016-10" db="EMBL/GenBank/DDBJ databases">
        <authorList>
            <person name="Varghese N."/>
            <person name="Submissions S."/>
        </authorList>
    </citation>
    <scope>NUCLEOTIDE SEQUENCE [LARGE SCALE GENOMIC DNA]</scope>
    <source>
        <strain evidence="8 9">DSM 16643</strain>
    </source>
</reference>
<evidence type="ECO:0000256" key="4">
    <source>
        <dbReference type="ARBA" id="ARBA00022692"/>
    </source>
</evidence>
<comment type="subcellular location">
    <subcellularLocation>
        <location evidence="1">Cell membrane</location>
        <topology evidence="1">Multi-pass membrane protein</topology>
    </subcellularLocation>
</comment>
<gene>
    <name evidence="8" type="ORF">SAMN02910315_00765</name>
</gene>
<organism evidence="8 9">
    <name type="scientific">Methanobrevibacter millerae</name>
    <dbReference type="NCBI Taxonomy" id="230361"/>
    <lineage>
        <taxon>Archaea</taxon>
        <taxon>Methanobacteriati</taxon>
        <taxon>Methanobacteriota</taxon>
        <taxon>Methanomada group</taxon>
        <taxon>Methanobacteria</taxon>
        <taxon>Methanobacteriales</taxon>
        <taxon>Methanobacteriaceae</taxon>
        <taxon>Methanobrevibacter</taxon>
    </lineage>
</organism>
<keyword evidence="6 7" id="KW-0472">Membrane</keyword>
<feature type="transmembrane region" description="Helical" evidence="7">
    <location>
        <begin position="398"/>
        <end position="419"/>
    </location>
</feature>
<evidence type="ECO:0000313" key="9">
    <source>
        <dbReference type="Proteomes" id="UP000323439"/>
    </source>
</evidence>
<evidence type="ECO:0000313" key="8">
    <source>
        <dbReference type="EMBL" id="SDA47849.1"/>
    </source>
</evidence>
<dbReference type="NCBIfam" id="TIGR00797">
    <property type="entry name" value="matE"/>
    <property type="match status" value="1"/>
</dbReference>
<keyword evidence="3" id="KW-1003">Cell membrane</keyword>